<reference evidence="7" key="1">
    <citation type="submission" date="2021-01" db="EMBL/GenBank/DDBJ databases">
        <authorList>
            <person name="Corre E."/>
            <person name="Pelletier E."/>
            <person name="Niang G."/>
            <person name="Scheremetjew M."/>
            <person name="Finn R."/>
            <person name="Kale V."/>
            <person name="Holt S."/>
            <person name="Cochrane G."/>
            <person name="Meng A."/>
            <person name="Brown T."/>
            <person name="Cohen L."/>
        </authorList>
    </citation>
    <scope>NUCLEOTIDE SEQUENCE</scope>
    <source>
        <strain evidence="7">B650</strain>
    </source>
</reference>
<name>A0A7S2PLD3_9STRA</name>
<dbReference type="PANTHER" id="PTHR10414">
    <property type="entry name" value="ETHANOLAMINEPHOSPHOTRANSFERASE"/>
    <property type="match status" value="1"/>
</dbReference>
<gene>
    <name evidence="7" type="ORF">LDAN0321_LOCUS17655</name>
</gene>
<keyword evidence="4 6" id="KW-0472">Membrane</keyword>
<dbReference type="Pfam" id="PF01066">
    <property type="entry name" value="CDP-OH_P_transf"/>
    <property type="match status" value="1"/>
</dbReference>
<feature type="transmembrane region" description="Helical" evidence="6">
    <location>
        <begin position="373"/>
        <end position="390"/>
    </location>
</feature>
<dbReference type="AlphaFoldDB" id="A0A7S2PLD3"/>
<feature type="transmembrane region" description="Helical" evidence="6">
    <location>
        <begin position="311"/>
        <end position="329"/>
    </location>
</feature>
<dbReference type="PIRSF" id="PIRSF015665">
    <property type="entry name" value="CHOPT"/>
    <property type="match status" value="1"/>
</dbReference>
<dbReference type="InterPro" id="IPR043130">
    <property type="entry name" value="CDP-OH_PTrfase_TM_dom"/>
</dbReference>
<dbReference type="InterPro" id="IPR000462">
    <property type="entry name" value="CDP-OH_P_trans"/>
</dbReference>
<evidence type="ECO:0000313" key="7">
    <source>
        <dbReference type="EMBL" id="CAD9604022.1"/>
    </source>
</evidence>
<evidence type="ECO:0000256" key="4">
    <source>
        <dbReference type="ARBA" id="ARBA00023136"/>
    </source>
</evidence>
<dbReference type="Gene3D" id="1.20.120.1760">
    <property type="match status" value="1"/>
</dbReference>
<evidence type="ECO:0008006" key="8">
    <source>
        <dbReference type="Google" id="ProtNLM"/>
    </source>
</evidence>
<dbReference type="EMBL" id="HBGY01028563">
    <property type="protein sequence ID" value="CAD9604022.1"/>
    <property type="molecule type" value="Transcribed_RNA"/>
</dbReference>
<dbReference type="PANTHER" id="PTHR10414:SF37">
    <property type="entry name" value="BB IN A BOXCAR, ISOFORM C"/>
    <property type="match status" value="1"/>
</dbReference>
<feature type="transmembrane region" description="Helical" evidence="6">
    <location>
        <begin position="341"/>
        <end position="361"/>
    </location>
</feature>
<dbReference type="GO" id="GO:0008654">
    <property type="term" value="P:phospholipid biosynthetic process"/>
    <property type="evidence" value="ECO:0007669"/>
    <property type="project" value="InterPro"/>
</dbReference>
<comment type="subcellular location">
    <subcellularLocation>
        <location evidence="1">Membrane</location>
    </subcellularLocation>
</comment>
<evidence type="ECO:0000256" key="2">
    <source>
        <dbReference type="ARBA" id="ARBA00010441"/>
    </source>
</evidence>
<dbReference type="GO" id="GO:0016780">
    <property type="term" value="F:phosphotransferase activity, for other substituted phosphate groups"/>
    <property type="evidence" value="ECO:0007669"/>
    <property type="project" value="InterPro"/>
</dbReference>
<protein>
    <recommendedName>
        <fullName evidence="8">CDP-alcohol phosphatidyltransferase</fullName>
    </recommendedName>
</protein>
<dbReference type="GO" id="GO:0016020">
    <property type="term" value="C:membrane"/>
    <property type="evidence" value="ECO:0007669"/>
    <property type="project" value="UniProtKB-SubCell"/>
</dbReference>
<feature type="transmembrane region" description="Helical" evidence="6">
    <location>
        <begin position="284"/>
        <end position="305"/>
    </location>
</feature>
<accession>A0A7S2PLD3</accession>
<feature type="transmembrane region" description="Helical" evidence="6">
    <location>
        <begin position="153"/>
        <end position="173"/>
    </location>
</feature>
<dbReference type="InterPro" id="IPR014472">
    <property type="entry name" value="CHOPT"/>
</dbReference>
<sequence length="414" mass="46531">MTDDSTVASKGDRTLVHTWLLEEIQPGDAITKDGLENIASHKYKPGQYTKLDLLLNDSWAALTEMLPLWLAPNMVTTLGGMLCGLSYATLWFLSPNLDVSSGEIPDWAIALAGLCTYGYYTLDCMDGKQARRTGTSSPLGQLFDHGFDCICNLFHISAIGAIHLSGGSIWFLLLQVTNQFAFYCAQWEEYYTHVLPHAHGDWIGVTEVNYGIGTLILANAFIDRRAFWEQTMGSLLPAEVIDYAPNWFEKLELRQFGTLGWFVLLTMLVFFSVLRVYNSVRSTSVFLSAVSKLISPALLIASIFLLPPSVIVNHTRYVSVCLGLIFSLITKKMIVYSMAKMTYASIQIEIIPFMMLCIWFKCDSNVTDLGSKFFLGMMCIWHTFCLLSWARSAISQICKRLDIYCFTIKTKKAD</sequence>
<keyword evidence="6" id="KW-1133">Transmembrane helix</keyword>
<proteinExistence type="inferred from homology"/>
<feature type="transmembrane region" description="Helical" evidence="6">
    <location>
        <begin position="104"/>
        <end position="122"/>
    </location>
</feature>
<dbReference type="PROSITE" id="PS00379">
    <property type="entry name" value="CDP_ALCOHOL_P_TRANSF"/>
    <property type="match status" value="1"/>
</dbReference>
<evidence type="ECO:0000256" key="3">
    <source>
        <dbReference type="ARBA" id="ARBA00022679"/>
    </source>
</evidence>
<evidence type="ECO:0000256" key="6">
    <source>
        <dbReference type="SAM" id="Phobius"/>
    </source>
</evidence>
<comment type="similarity">
    <text evidence="2 5">Belongs to the CDP-alcohol phosphatidyltransferase class-I family.</text>
</comment>
<feature type="transmembrane region" description="Helical" evidence="6">
    <location>
        <begin position="259"/>
        <end position="277"/>
    </location>
</feature>
<feature type="transmembrane region" description="Helical" evidence="6">
    <location>
        <begin position="68"/>
        <end position="92"/>
    </location>
</feature>
<evidence type="ECO:0000256" key="5">
    <source>
        <dbReference type="RuleBase" id="RU003750"/>
    </source>
</evidence>
<evidence type="ECO:0000256" key="1">
    <source>
        <dbReference type="ARBA" id="ARBA00004370"/>
    </source>
</evidence>
<keyword evidence="6" id="KW-0812">Transmembrane</keyword>
<keyword evidence="3 5" id="KW-0808">Transferase</keyword>
<organism evidence="7">
    <name type="scientific">Leptocylindrus danicus</name>
    <dbReference type="NCBI Taxonomy" id="163516"/>
    <lineage>
        <taxon>Eukaryota</taxon>
        <taxon>Sar</taxon>
        <taxon>Stramenopiles</taxon>
        <taxon>Ochrophyta</taxon>
        <taxon>Bacillariophyta</taxon>
        <taxon>Coscinodiscophyceae</taxon>
        <taxon>Chaetocerotophycidae</taxon>
        <taxon>Leptocylindrales</taxon>
        <taxon>Leptocylindraceae</taxon>
        <taxon>Leptocylindrus</taxon>
    </lineage>
</organism>
<dbReference type="InterPro" id="IPR048254">
    <property type="entry name" value="CDP_ALCOHOL_P_TRANSF_CS"/>
</dbReference>